<evidence type="ECO:0000313" key="1">
    <source>
        <dbReference type="EMBL" id="CAK1540426.1"/>
    </source>
</evidence>
<sequence length="252" mass="29598">MTQVLLQHSCNWYNQLHPTLNLLQVKGLNFLPSGYELAEDLEVWCDLKNLDNFGRFEWSSKIKIDIDPNTVEDDEGSLGENILDYVNNLNEEEEILEEHDRVKSNLPAKSEYSLSNAIDDDIGVAISRNSLKLSDPLQYKTKLYEKKEDLKSTNLSDNKQLLRHCDLKKSNTNNYIHSIERIISNKDLKQFIDTEETFRNESRDKALTGHLSFMQWHTLKSCLLTFLNSDILPRKFHRRILKIWNDKCLYYK</sequence>
<accession>A0AAV1IWF5</accession>
<evidence type="ECO:0000313" key="2">
    <source>
        <dbReference type="Proteomes" id="UP001497472"/>
    </source>
</evidence>
<comment type="caution">
    <text evidence="1">The sequence shown here is derived from an EMBL/GenBank/DDBJ whole genome shotgun (WGS) entry which is preliminary data.</text>
</comment>
<reference evidence="1 2" key="1">
    <citation type="submission" date="2023-11" db="EMBL/GenBank/DDBJ databases">
        <authorList>
            <person name="Okamura Y."/>
        </authorList>
    </citation>
    <scope>NUCLEOTIDE SEQUENCE [LARGE SCALE GENOMIC DNA]</scope>
</reference>
<name>A0AAV1IWF5_9NEOP</name>
<proteinExistence type="predicted"/>
<dbReference type="Proteomes" id="UP001497472">
    <property type="component" value="Unassembled WGS sequence"/>
</dbReference>
<keyword evidence="2" id="KW-1185">Reference proteome</keyword>
<protein>
    <submittedName>
        <fullName evidence="1">Uncharacterized protein</fullName>
    </submittedName>
</protein>
<dbReference type="AlphaFoldDB" id="A0AAV1IWF5"/>
<organism evidence="1 2">
    <name type="scientific">Leptosia nina</name>
    <dbReference type="NCBI Taxonomy" id="320188"/>
    <lineage>
        <taxon>Eukaryota</taxon>
        <taxon>Metazoa</taxon>
        <taxon>Ecdysozoa</taxon>
        <taxon>Arthropoda</taxon>
        <taxon>Hexapoda</taxon>
        <taxon>Insecta</taxon>
        <taxon>Pterygota</taxon>
        <taxon>Neoptera</taxon>
        <taxon>Endopterygota</taxon>
        <taxon>Lepidoptera</taxon>
        <taxon>Glossata</taxon>
        <taxon>Ditrysia</taxon>
        <taxon>Papilionoidea</taxon>
        <taxon>Pieridae</taxon>
        <taxon>Pierinae</taxon>
        <taxon>Leptosia</taxon>
    </lineage>
</organism>
<gene>
    <name evidence="1" type="ORF">LNINA_LOCUS482</name>
</gene>
<dbReference type="EMBL" id="CAVLEF010000001">
    <property type="protein sequence ID" value="CAK1540426.1"/>
    <property type="molecule type" value="Genomic_DNA"/>
</dbReference>